<feature type="compositionally biased region" description="Low complexity" evidence="1">
    <location>
        <begin position="45"/>
        <end position="61"/>
    </location>
</feature>
<proteinExistence type="predicted"/>
<feature type="region of interest" description="Disordered" evidence="1">
    <location>
        <begin position="1"/>
        <end position="78"/>
    </location>
</feature>
<feature type="region of interest" description="Disordered" evidence="1">
    <location>
        <begin position="223"/>
        <end position="261"/>
    </location>
</feature>
<accession>A0ABQ9EM30</accession>
<evidence type="ECO:0000313" key="3">
    <source>
        <dbReference type="Proteomes" id="UP001217089"/>
    </source>
</evidence>
<dbReference type="Proteomes" id="UP001217089">
    <property type="component" value="Unassembled WGS sequence"/>
</dbReference>
<name>A0ABQ9EM30_TEGGR</name>
<feature type="compositionally biased region" description="Polar residues" evidence="1">
    <location>
        <begin position="64"/>
        <end position="75"/>
    </location>
</feature>
<sequence>MLYNYGQSDRNHPSGAIPRTQQGSVQHDRSFTSYEDSGIHRSEEYSQTGSSSSSRSKICPSGHESITYNSSGQKTPSDDELISRYLEELEDETLKVGYFDVMIIYCEEDREKAEAYKDHLNNDIITKSGLGKSQIASYVPKTHFLPGQHKPIQHAPGQHLPIKNQPGQQHVMSQHPYPNKSGKQREIVEIHHHHHYTSPPEEADYKSSRKVVNVFGAKYVQIGKGGNVVSAEGGRTVEGDESDKDSSSDSEQQAPAKKGQR</sequence>
<protein>
    <submittedName>
        <fullName evidence="2">Uncharacterized protein</fullName>
    </submittedName>
</protein>
<keyword evidence="3" id="KW-1185">Reference proteome</keyword>
<evidence type="ECO:0000313" key="2">
    <source>
        <dbReference type="EMBL" id="KAJ8304982.1"/>
    </source>
</evidence>
<evidence type="ECO:0000256" key="1">
    <source>
        <dbReference type="SAM" id="MobiDB-lite"/>
    </source>
</evidence>
<feature type="compositionally biased region" description="Polar residues" evidence="1">
    <location>
        <begin position="19"/>
        <end position="35"/>
    </location>
</feature>
<organism evidence="2 3">
    <name type="scientific">Tegillarca granosa</name>
    <name type="common">Malaysian cockle</name>
    <name type="synonym">Anadara granosa</name>
    <dbReference type="NCBI Taxonomy" id="220873"/>
    <lineage>
        <taxon>Eukaryota</taxon>
        <taxon>Metazoa</taxon>
        <taxon>Spiralia</taxon>
        <taxon>Lophotrochozoa</taxon>
        <taxon>Mollusca</taxon>
        <taxon>Bivalvia</taxon>
        <taxon>Autobranchia</taxon>
        <taxon>Pteriomorphia</taxon>
        <taxon>Arcoida</taxon>
        <taxon>Arcoidea</taxon>
        <taxon>Arcidae</taxon>
        <taxon>Tegillarca</taxon>
    </lineage>
</organism>
<reference evidence="2 3" key="1">
    <citation type="submission" date="2022-12" db="EMBL/GenBank/DDBJ databases">
        <title>Chromosome-level genome of Tegillarca granosa.</title>
        <authorList>
            <person name="Kim J."/>
        </authorList>
    </citation>
    <scope>NUCLEOTIDE SEQUENCE [LARGE SCALE GENOMIC DNA]</scope>
    <source>
        <strain evidence="2">Teg-2019</strain>
        <tissue evidence="2">Adductor muscle</tissue>
    </source>
</reference>
<comment type="caution">
    <text evidence="2">The sequence shown here is derived from an EMBL/GenBank/DDBJ whole genome shotgun (WGS) entry which is preliminary data.</text>
</comment>
<dbReference type="EMBL" id="JARBDR010000903">
    <property type="protein sequence ID" value="KAJ8304982.1"/>
    <property type="molecule type" value="Genomic_DNA"/>
</dbReference>
<gene>
    <name evidence="2" type="ORF">KUTeg_018565</name>
</gene>